<evidence type="ECO:0000313" key="2">
    <source>
        <dbReference type="Proteomes" id="UP001139981"/>
    </source>
</evidence>
<proteinExistence type="predicted"/>
<sequence>MMQRLLRDCCNFNAVLRLALVLCICLSALGAKAKSSSSSGLVNTNVIRTVDLQGLPFAREQVGVVVQNEHSSKVYKTYTVSVPLDKALWLSQLSVHERKSGEELQVTKVPVTEGSLQQLFQVTLRSGGLQPGEKLSLNIDALFVGGLAEPRPKAAKQYDDQVWHWEDHALALSVYPTRKQKTVVKTRGDILRFTKTAGDATMDGRKKVVFGPYTGQEEEEGRRVEVSFRDNAEQVEAMTHRREYFVSHWADDLNVLEHYAIRNSGPEIEGGFNKVEQMLSKHYKRRDNLVKTLLVKVPADARNMYFVDEIGNVSTSDVSKRRRQPSANGGDELFKVLQLQPRYPLAGGWNYTWWHGYSVPLHRYLKVSTATDSTQQQNRHLLRLPFIGSLAATASLENELTLAMANAQNTAVRAYELRVTLPEGAHDIDVQLPATISGEKNLELRPTKYYFDSIGRTVVVITHENIAPELAARHILVSYSYAPSALWMKPLVVAGALFALFMMASIVSRLQYGLAATPETTNKLSAAAKKQGLKKE</sequence>
<dbReference type="EMBL" id="JANBVB010000020">
    <property type="protein sequence ID" value="KAJ2899689.1"/>
    <property type="molecule type" value="Genomic_DNA"/>
</dbReference>
<comment type="caution">
    <text evidence="1">The sequence shown here is derived from an EMBL/GenBank/DDBJ whole genome shotgun (WGS) entry which is preliminary data.</text>
</comment>
<name>A0ACC1M8I7_9FUNG</name>
<reference evidence="1" key="1">
    <citation type="submission" date="2022-07" db="EMBL/GenBank/DDBJ databases">
        <title>Phylogenomic reconstructions and comparative analyses of Kickxellomycotina fungi.</title>
        <authorList>
            <person name="Reynolds N.K."/>
            <person name="Stajich J.E."/>
            <person name="Barry K."/>
            <person name="Grigoriev I.V."/>
            <person name="Crous P."/>
            <person name="Smith M.E."/>
        </authorList>
    </citation>
    <scope>NUCLEOTIDE SEQUENCE</scope>
    <source>
        <strain evidence="1">CBS 190363</strain>
    </source>
</reference>
<protein>
    <submittedName>
        <fullName evidence="1">Dolichyl-diphosphooligosaccharide--protein glycosyltransferase subunit 1</fullName>
    </submittedName>
</protein>
<keyword evidence="2" id="KW-1185">Reference proteome</keyword>
<accession>A0ACC1M8I7</accession>
<gene>
    <name evidence="1" type="primary">OST1</name>
    <name evidence="1" type="ORF">IWW38_000878</name>
</gene>
<dbReference type="Proteomes" id="UP001139981">
    <property type="component" value="Unassembled WGS sequence"/>
</dbReference>
<organism evidence="1 2">
    <name type="scientific">Coemansia aciculifera</name>
    <dbReference type="NCBI Taxonomy" id="417176"/>
    <lineage>
        <taxon>Eukaryota</taxon>
        <taxon>Fungi</taxon>
        <taxon>Fungi incertae sedis</taxon>
        <taxon>Zoopagomycota</taxon>
        <taxon>Kickxellomycotina</taxon>
        <taxon>Kickxellomycetes</taxon>
        <taxon>Kickxellales</taxon>
        <taxon>Kickxellaceae</taxon>
        <taxon>Coemansia</taxon>
    </lineage>
</organism>
<evidence type="ECO:0000313" key="1">
    <source>
        <dbReference type="EMBL" id="KAJ2899689.1"/>
    </source>
</evidence>